<dbReference type="EMBL" id="CAJVQC010170927">
    <property type="protein sequence ID" value="CAG8850470.1"/>
    <property type="molecule type" value="Genomic_DNA"/>
</dbReference>
<feature type="non-terminal residue" evidence="1">
    <location>
        <position position="1"/>
    </location>
</feature>
<evidence type="ECO:0000313" key="2">
    <source>
        <dbReference type="Proteomes" id="UP000789920"/>
    </source>
</evidence>
<gene>
    <name evidence="1" type="ORF">RPERSI_LOCUS36112</name>
</gene>
<dbReference type="Proteomes" id="UP000789920">
    <property type="component" value="Unassembled WGS sequence"/>
</dbReference>
<feature type="non-terminal residue" evidence="1">
    <location>
        <position position="100"/>
    </location>
</feature>
<evidence type="ECO:0000313" key="1">
    <source>
        <dbReference type="EMBL" id="CAG8850470.1"/>
    </source>
</evidence>
<comment type="caution">
    <text evidence="1">The sequence shown here is derived from an EMBL/GenBank/DDBJ whole genome shotgun (WGS) entry which is preliminary data.</text>
</comment>
<protein>
    <submittedName>
        <fullName evidence="1">796_t:CDS:1</fullName>
    </submittedName>
</protein>
<name>A0ACA9SW14_9GLOM</name>
<proteinExistence type="predicted"/>
<accession>A0ACA9SW14</accession>
<sequence>TNEKWNETTITEICEAYFKILKKERNTTLAAKKLNDQSALNKIPESNLNYPKIEVERLFSFEATSPEVSDAKEIPISGSDDLNIPQRKLLVPVLPWISDE</sequence>
<reference evidence="1" key="1">
    <citation type="submission" date="2021-06" db="EMBL/GenBank/DDBJ databases">
        <authorList>
            <person name="Kallberg Y."/>
            <person name="Tangrot J."/>
            <person name="Rosling A."/>
        </authorList>
    </citation>
    <scope>NUCLEOTIDE SEQUENCE</scope>
    <source>
        <strain evidence="1">MA461A</strain>
    </source>
</reference>
<keyword evidence="2" id="KW-1185">Reference proteome</keyword>
<organism evidence="1 2">
    <name type="scientific">Racocetra persica</name>
    <dbReference type="NCBI Taxonomy" id="160502"/>
    <lineage>
        <taxon>Eukaryota</taxon>
        <taxon>Fungi</taxon>
        <taxon>Fungi incertae sedis</taxon>
        <taxon>Mucoromycota</taxon>
        <taxon>Glomeromycotina</taxon>
        <taxon>Glomeromycetes</taxon>
        <taxon>Diversisporales</taxon>
        <taxon>Gigasporaceae</taxon>
        <taxon>Racocetra</taxon>
    </lineage>
</organism>